<accession>A0A175YRS9</accession>
<dbReference type="GO" id="GO:0000126">
    <property type="term" value="C:transcription factor TFIIIB complex"/>
    <property type="evidence" value="ECO:0007669"/>
    <property type="project" value="TreeGrafter"/>
</dbReference>
<dbReference type="EMBL" id="CP093350">
    <property type="protein sequence ID" value="WOH13344.1"/>
    <property type="molecule type" value="Genomic_DNA"/>
</dbReference>
<evidence type="ECO:0000256" key="4">
    <source>
        <dbReference type="ARBA" id="ARBA00022771"/>
    </source>
</evidence>
<name>A0A175YRS9_DAUCS</name>
<feature type="region of interest" description="Disordered" evidence="9">
    <location>
        <begin position="312"/>
        <end position="380"/>
    </location>
</feature>
<evidence type="ECO:0000256" key="1">
    <source>
        <dbReference type="ARBA" id="ARBA00004123"/>
    </source>
</evidence>
<dbReference type="Pfam" id="PF00382">
    <property type="entry name" value="TFIIB"/>
    <property type="match status" value="1"/>
</dbReference>
<dbReference type="GO" id="GO:0005634">
    <property type="term" value="C:nucleus"/>
    <property type="evidence" value="ECO:0007669"/>
    <property type="project" value="UniProtKB-SubCell"/>
</dbReference>
<feature type="compositionally biased region" description="Basic residues" evidence="9">
    <location>
        <begin position="363"/>
        <end position="380"/>
    </location>
</feature>
<gene>
    <name evidence="10" type="ORF">DCAR_0832854</name>
</gene>
<dbReference type="Gene3D" id="1.10.472.10">
    <property type="entry name" value="Cyclin-like"/>
    <property type="match status" value="1"/>
</dbReference>
<dbReference type="InterPro" id="IPR013150">
    <property type="entry name" value="TFIIB_cyclin"/>
</dbReference>
<dbReference type="GO" id="GO:0070897">
    <property type="term" value="P:transcription preinitiation complex assembly"/>
    <property type="evidence" value="ECO:0007669"/>
    <property type="project" value="InterPro"/>
</dbReference>
<dbReference type="GO" id="GO:0097550">
    <property type="term" value="C:transcription preinitiation complex"/>
    <property type="evidence" value="ECO:0007669"/>
    <property type="project" value="TreeGrafter"/>
</dbReference>
<organism evidence="10 11">
    <name type="scientific">Daucus carota subsp. sativus</name>
    <name type="common">Carrot</name>
    <dbReference type="NCBI Taxonomy" id="79200"/>
    <lineage>
        <taxon>Eukaryota</taxon>
        <taxon>Viridiplantae</taxon>
        <taxon>Streptophyta</taxon>
        <taxon>Embryophyta</taxon>
        <taxon>Tracheophyta</taxon>
        <taxon>Spermatophyta</taxon>
        <taxon>Magnoliopsida</taxon>
        <taxon>eudicotyledons</taxon>
        <taxon>Gunneridae</taxon>
        <taxon>Pentapetalae</taxon>
        <taxon>asterids</taxon>
        <taxon>campanulids</taxon>
        <taxon>Apiales</taxon>
        <taxon>Apiaceae</taxon>
        <taxon>Apioideae</taxon>
        <taxon>Scandiceae</taxon>
        <taxon>Daucinae</taxon>
        <taxon>Daucus</taxon>
        <taxon>Daucus sect. Daucus</taxon>
    </lineage>
</organism>
<dbReference type="GO" id="GO:0017025">
    <property type="term" value="F:TBP-class protein binding"/>
    <property type="evidence" value="ECO:0007669"/>
    <property type="project" value="InterPro"/>
</dbReference>
<evidence type="ECO:0000313" key="11">
    <source>
        <dbReference type="Proteomes" id="UP000077755"/>
    </source>
</evidence>
<protein>
    <submittedName>
        <fullName evidence="10">Uncharacterized protein</fullName>
    </submittedName>
</protein>
<dbReference type="PANTHER" id="PTHR11618:SF4">
    <property type="entry name" value="TRANSCRIPTION FACTOR IIIB 90 KDA SUBUNIT"/>
    <property type="match status" value="1"/>
</dbReference>
<keyword evidence="4" id="KW-0863">Zinc-finger</keyword>
<evidence type="ECO:0000256" key="9">
    <source>
        <dbReference type="SAM" id="MobiDB-lite"/>
    </source>
</evidence>
<feature type="compositionally biased region" description="Polar residues" evidence="9">
    <location>
        <begin position="315"/>
        <end position="332"/>
    </location>
</feature>
<reference evidence="10" key="1">
    <citation type="journal article" date="2016" name="Nat. Genet.">
        <title>A high-quality carrot genome assembly provides new insights into carotenoid accumulation and asterid genome evolution.</title>
        <authorList>
            <person name="Iorizzo M."/>
            <person name="Ellison S."/>
            <person name="Senalik D."/>
            <person name="Zeng P."/>
            <person name="Satapoomin P."/>
            <person name="Huang J."/>
            <person name="Bowman M."/>
            <person name="Iovene M."/>
            <person name="Sanseverino W."/>
            <person name="Cavagnaro P."/>
            <person name="Yildiz M."/>
            <person name="Macko-Podgorni A."/>
            <person name="Moranska E."/>
            <person name="Grzebelus E."/>
            <person name="Grzebelus D."/>
            <person name="Ashrafi H."/>
            <person name="Zheng Z."/>
            <person name="Cheng S."/>
            <person name="Spooner D."/>
            <person name="Van Deynze A."/>
            <person name="Simon P."/>
        </authorList>
    </citation>
    <scope>NUCLEOTIDE SEQUENCE</scope>
    <source>
        <tissue evidence="10">Leaf</tissue>
    </source>
</reference>
<keyword evidence="3" id="KW-0479">Metal-binding</keyword>
<keyword evidence="6" id="KW-0805">Transcription regulation</keyword>
<dbReference type="GO" id="GO:0000995">
    <property type="term" value="F:RNA polymerase III general transcription initiation factor activity"/>
    <property type="evidence" value="ECO:0007669"/>
    <property type="project" value="TreeGrafter"/>
</dbReference>
<dbReference type="InterPro" id="IPR000812">
    <property type="entry name" value="TFIIB"/>
</dbReference>
<dbReference type="SUPFAM" id="SSF47954">
    <property type="entry name" value="Cyclin-like"/>
    <property type="match status" value="1"/>
</dbReference>
<evidence type="ECO:0000256" key="6">
    <source>
        <dbReference type="ARBA" id="ARBA00023015"/>
    </source>
</evidence>
<evidence type="ECO:0000256" key="5">
    <source>
        <dbReference type="ARBA" id="ARBA00022833"/>
    </source>
</evidence>
<reference evidence="10" key="2">
    <citation type="submission" date="2022-03" db="EMBL/GenBank/DDBJ databases">
        <title>Draft title - Genomic analysis of global carrot germplasm unveils the trajectory of domestication and the origin of high carotenoid orange carrot.</title>
        <authorList>
            <person name="Iorizzo M."/>
            <person name="Ellison S."/>
            <person name="Senalik D."/>
            <person name="Macko-Podgorni A."/>
            <person name="Grzebelus D."/>
            <person name="Bostan H."/>
            <person name="Rolling W."/>
            <person name="Curaba J."/>
            <person name="Simon P."/>
        </authorList>
    </citation>
    <scope>NUCLEOTIDE SEQUENCE</scope>
    <source>
        <tissue evidence="10">Leaf</tissue>
    </source>
</reference>
<dbReference type="KEGG" id="dcr:108198542"/>
<dbReference type="InterPro" id="IPR036915">
    <property type="entry name" value="Cyclin-like_sf"/>
</dbReference>
<keyword evidence="7" id="KW-0804">Transcription</keyword>
<dbReference type="Proteomes" id="UP000077755">
    <property type="component" value="Chromosome 8"/>
</dbReference>
<keyword evidence="8" id="KW-0539">Nucleus</keyword>
<evidence type="ECO:0000256" key="3">
    <source>
        <dbReference type="ARBA" id="ARBA00022723"/>
    </source>
</evidence>
<keyword evidence="11" id="KW-1185">Reference proteome</keyword>
<dbReference type="OrthoDB" id="511529at2759"/>
<dbReference type="PANTHER" id="PTHR11618">
    <property type="entry name" value="TRANSCRIPTION INITIATION FACTOR IIB-RELATED"/>
    <property type="match status" value="1"/>
</dbReference>
<evidence type="ECO:0000256" key="2">
    <source>
        <dbReference type="ARBA" id="ARBA00010857"/>
    </source>
</evidence>
<sequence>MGEVLWCRTCETNRKASQHDNFVFCDVCGLVLRSYDFFPEPPSNQHRFHTFALKLGVSDHYAIQDAILCFHKTFLYFRHCRVVAAVCLYIGCRANRVPVMLMDLSVKLRVSVYYLGVRFLDVCEFLSVEVDGFRPPRIDDPLFMINRFMLMFSEENDRDFSVLLTALRILAAVRTDYVGGRRRLGGLCAAAVYMAGGFDSLNVDDVFPVEAVLSPLEFYWLDREFRSVAKEYKYRNGRGCMMGNVEDLCPHNDVDKFCHGFCRVCYNRFVELSEYFNITVPRQDDQVLCSEKRLSSLINFDALRQVFGDDDVAESTKTPSQESSGTINTMEQGQAREENCGDAQGREGSANKNDQREEVLANKVRRRFAQPKRRRLGLQT</sequence>
<comment type="similarity">
    <text evidence="2">Belongs to the TFIIB family.</text>
</comment>
<comment type="subcellular location">
    <subcellularLocation>
        <location evidence="1">Nucleus</location>
    </subcellularLocation>
</comment>
<proteinExistence type="inferred from homology"/>
<keyword evidence="5" id="KW-0862">Zinc</keyword>
<evidence type="ECO:0000256" key="7">
    <source>
        <dbReference type="ARBA" id="ARBA00023163"/>
    </source>
</evidence>
<evidence type="ECO:0000313" key="10">
    <source>
        <dbReference type="EMBL" id="WOH13344.1"/>
    </source>
</evidence>
<evidence type="ECO:0000256" key="8">
    <source>
        <dbReference type="ARBA" id="ARBA00023242"/>
    </source>
</evidence>
<dbReference type="Gramene" id="KZM85828">
    <property type="protein sequence ID" value="KZM85828"/>
    <property type="gene ID" value="DCAR_026750"/>
</dbReference>
<dbReference type="GO" id="GO:0001006">
    <property type="term" value="F:RNA polymerase III type 3 promoter sequence-specific DNA binding"/>
    <property type="evidence" value="ECO:0007669"/>
    <property type="project" value="TreeGrafter"/>
</dbReference>
<dbReference type="GO" id="GO:0008270">
    <property type="term" value="F:zinc ion binding"/>
    <property type="evidence" value="ECO:0007669"/>
    <property type="project" value="UniProtKB-KW"/>
</dbReference>
<dbReference type="AlphaFoldDB" id="A0A175YRS9"/>